<dbReference type="Proteomes" id="UP000295097">
    <property type="component" value="Unassembled WGS sequence"/>
</dbReference>
<protein>
    <submittedName>
        <fullName evidence="1">Putative DNA-binding protein (MmcQ/YjbR family)</fullName>
    </submittedName>
</protein>
<dbReference type="OrthoDB" id="277063at2"/>
<dbReference type="GO" id="GO:0003677">
    <property type="term" value="F:DNA binding"/>
    <property type="evidence" value="ECO:0007669"/>
    <property type="project" value="UniProtKB-KW"/>
</dbReference>
<dbReference type="RefSeq" id="WP_132309235.1">
    <property type="nucleotide sequence ID" value="NZ_SMAR01000005.1"/>
</dbReference>
<dbReference type="InterPro" id="IPR038056">
    <property type="entry name" value="YjbR-like_sf"/>
</dbReference>
<dbReference type="SUPFAM" id="SSF142906">
    <property type="entry name" value="YjbR-like"/>
    <property type="match status" value="1"/>
</dbReference>
<evidence type="ECO:0000313" key="2">
    <source>
        <dbReference type="Proteomes" id="UP000295097"/>
    </source>
</evidence>
<gene>
    <name evidence="1" type="ORF">EDC90_100568</name>
</gene>
<dbReference type="EMBL" id="SMAR01000005">
    <property type="protein sequence ID" value="TCT42053.1"/>
    <property type="molecule type" value="Genomic_DNA"/>
</dbReference>
<dbReference type="Pfam" id="PF04237">
    <property type="entry name" value="YjbR"/>
    <property type="match status" value="1"/>
</dbReference>
<evidence type="ECO:0000313" key="1">
    <source>
        <dbReference type="EMBL" id="TCT42053.1"/>
    </source>
</evidence>
<name>A0A4R3NUX5_9HYPH</name>
<sequence>MAALHDKIRQICLDLPETFEQEAWGDPTFRVRNKIFCMVKQGDGRISAWIKAPEGMQQVLIDAAPERFFRPPYVGHKGWVGIRLDDAPDWAEVVMHVRRSYDLIAPEKLRRQKDDPDKRE</sequence>
<dbReference type="AlphaFoldDB" id="A0A4R3NUX5"/>
<keyword evidence="1" id="KW-0238">DNA-binding</keyword>
<proteinExistence type="predicted"/>
<reference evidence="1 2" key="1">
    <citation type="submission" date="2019-03" db="EMBL/GenBank/DDBJ databases">
        <title>Freshwater and sediment microbial communities from various areas in North America, analyzing microbe dynamics in response to fracking.</title>
        <authorList>
            <person name="Lamendella R."/>
        </authorList>
    </citation>
    <scope>NUCLEOTIDE SEQUENCE [LARGE SCALE GENOMIC DNA]</scope>
    <source>
        <strain evidence="1 2">175.2</strain>
    </source>
</reference>
<accession>A0A4R3NUX5</accession>
<organism evidence="1 2">
    <name type="scientific">Martelella mediterranea</name>
    <dbReference type="NCBI Taxonomy" id="293089"/>
    <lineage>
        <taxon>Bacteria</taxon>
        <taxon>Pseudomonadati</taxon>
        <taxon>Pseudomonadota</taxon>
        <taxon>Alphaproteobacteria</taxon>
        <taxon>Hyphomicrobiales</taxon>
        <taxon>Aurantimonadaceae</taxon>
        <taxon>Martelella</taxon>
    </lineage>
</organism>
<dbReference type="Gene3D" id="3.90.1150.30">
    <property type="match status" value="1"/>
</dbReference>
<dbReference type="InterPro" id="IPR058532">
    <property type="entry name" value="YjbR/MT2646/Rv2570-like"/>
</dbReference>
<comment type="caution">
    <text evidence="1">The sequence shown here is derived from an EMBL/GenBank/DDBJ whole genome shotgun (WGS) entry which is preliminary data.</text>
</comment>
<keyword evidence="2" id="KW-1185">Reference proteome</keyword>